<name>A0ABZ2TNV7_9FLAO</name>
<dbReference type="Proteomes" id="UP001491088">
    <property type="component" value="Chromosome"/>
</dbReference>
<reference evidence="8 9" key="1">
    <citation type="submission" date="2024-03" db="EMBL/GenBank/DDBJ databases">
        <authorList>
            <person name="Cao K."/>
        </authorList>
    </citation>
    <scope>NUCLEOTIDE SEQUENCE [LARGE SCALE GENOMIC DNA]</scope>
    <source>
        <strain evidence="8 9">MCCC 1K00696</strain>
    </source>
</reference>
<dbReference type="InterPro" id="IPR003507">
    <property type="entry name" value="S66_fam"/>
</dbReference>
<feature type="domain" description="LD-carboxypeptidase C-terminal" evidence="7">
    <location>
        <begin position="206"/>
        <end position="321"/>
    </location>
</feature>
<dbReference type="SUPFAM" id="SSF141986">
    <property type="entry name" value="LD-carboxypeptidase A C-terminal domain-like"/>
    <property type="match status" value="1"/>
</dbReference>
<gene>
    <name evidence="8" type="ORF">WG950_09810</name>
</gene>
<dbReference type="CDD" id="cd07025">
    <property type="entry name" value="Peptidase_S66"/>
    <property type="match status" value="1"/>
</dbReference>
<dbReference type="Pfam" id="PF17676">
    <property type="entry name" value="Peptidase_S66C"/>
    <property type="match status" value="1"/>
</dbReference>
<dbReference type="PANTHER" id="PTHR30237:SF2">
    <property type="entry name" value="MUREIN TETRAPEPTIDE CARBOXYPEPTIDASE"/>
    <property type="match status" value="1"/>
</dbReference>
<dbReference type="InterPro" id="IPR029062">
    <property type="entry name" value="Class_I_gatase-like"/>
</dbReference>
<keyword evidence="9" id="KW-1185">Reference proteome</keyword>
<evidence type="ECO:0000313" key="9">
    <source>
        <dbReference type="Proteomes" id="UP001491088"/>
    </source>
</evidence>
<dbReference type="EMBL" id="CP150496">
    <property type="protein sequence ID" value="WYW54824.1"/>
    <property type="molecule type" value="Genomic_DNA"/>
</dbReference>
<dbReference type="PANTHER" id="PTHR30237">
    <property type="entry name" value="MURAMOYLTETRAPEPTIDE CARBOXYPEPTIDASE"/>
    <property type="match status" value="1"/>
</dbReference>
<evidence type="ECO:0000313" key="8">
    <source>
        <dbReference type="EMBL" id="WYW54824.1"/>
    </source>
</evidence>
<keyword evidence="5" id="KW-0720">Serine protease</keyword>
<proteinExistence type="inferred from homology"/>
<evidence type="ECO:0000259" key="6">
    <source>
        <dbReference type="Pfam" id="PF02016"/>
    </source>
</evidence>
<evidence type="ECO:0000256" key="5">
    <source>
        <dbReference type="ARBA" id="ARBA00022825"/>
    </source>
</evidence>
<evidence type="ECO:0000256" key="3">
    <source>
        <dbReference type="ARBA" id="ARBA00022670"/>
    </source>
</evidence>
<dbReference type="Gene3D" id="3.50.30.60">
    <property type="entry name" value="LD-carboxypeptidase A C-terminal domain-like"/>
    <property type="match status" value="1"/>
</dbReference>
<dbReference type="InterPro" id="IPR040921">
    <property type="entry name" value="Peptidase_S66C"/>
</dbReference>
<evidence type="ECO:0000256" key="4">
    <source>
        <dbReference type="ARBA" id="ARBA00022801"/>
    </source>
</evidence>
<keyword evidence="2" id="KW-0121">Carboxypeptidase</keyword>
<dbReference type="InterPro" id="IPR027478">
    <property type="entry name" value="LdcA_N"/>
</dbReference>
<dbReference type="RefSeq" id="WP_340932007.1">
    <property type="nucleotide sequence ID" value="NZ_CP150496.1"/>
</dbReference>
<protein>
    <submittedName>
        <fullName evidence="8">LD-carboxypeptidase</fullName>
    </submittedName>
</protein>
<sequence>MKKTQVLITILLVVFSTINSQEKSNNLVTPPYLKQGDTVAIVAPAGILRGRKATVDKAKKLAESWGLKVVLGKNMFNQNNHFAGTDNERCQDFQDALDNPNIKAIWAARGGYGSVRILDKLDFNKFKKNPKWIIGYSDITAFHNHIHNLGVETIHGMMATSLEEKPEEIIETIASFKKALFGEDVKYVFADNELNRKNRLNISELKGQLIGGNLAILTSMLGSKSQLNTEGKILFIEEIGEYKYSIDRMLQSLKRAGYFRKVKAVIVGDMSLIKKNSTKWGSSIEQLILDVIPQDIPVVFDFPAGHEADNRALIFGRNVTLELDMENCLLDFSKN</sequence>
<evidence type="ECO:0000256" key="1">
    <source>
        <dbReference type="ARBA" id="ARBA00010233"/>
    </source>
</evidence>
<dbReference type="InterPro" id="IPR027461">
    <property type="entry name" value="Carboxypeptidase_A_C_sf"/>
</dbReference>
<dbReference type="PIRSF" id="PIRSF028757">
    <property type="entry name" value="LD-carboxypeptidase"/>
    <property type="match status" value="1"/>
</dbReference>
<accession>A0ABZ2TNV7</accession>
<feature type="domain" description="LD-carboxypeptidase N-terminal" evidence="6">
    <location>
        <begin position="39"/>
        <end position="156"/>
    </location>
</feature>
<dbReference type="InterPro" id="IPR040449">
    <property type="entry name" value="Peptidase_S66_N"/>
</dbReference>
<dbReference type="SUPFAM" id="SSF52317">
    <property type="entry name" value="Class I glutamine amidotransferase-like"/>
    <property type="match status" value="1"/>
</dbReference>
<keyword evidence="4" id="KW-0378">Hydrolase</keyword>
<keyword evidence="3" id="KW-0645">Protease</keyword>
<dbReference type="Gene3D" id="3.40.50.10740">
    <property type="entry name" value="Class I glutamine amidotransferase-like"/>
    <property type="match status" value="1"/>
</dbReference>
<comment type="similarity">
    <text evidence="1">Belongs to the peptidase S66 family.</text>
</comment>
<evidence type="ECO:0000256" key="2">
    <source>
        <dbReference type="ARBA" id="ARBA00022645"/>
    </source>
</evidence>
<dbReference type="Pfam" id="PF02016">
    <property type="entry name" value="Peptidase_S66"/>
    <property type="match status" value="1"/>
</dbReference>
<organism evidence="8 9">
    <name type="scientific">Polaribacter marinaquae</name>
    <dbReference type="NCBI Taxonomy" id="1642819"/>
    <lineage>
        <taxon>Bacteria</taxon>
        <taxon>Pseudomonadati</taxon>
        <taxon>Bacteroidota</taxon>
        <taxon>Flavobacteriia</taxon>
        <taxon>Flavobacteriales</taxon>
        <taxon>Flavobacteriaceae</taxon>
    </lineage>
</organism>
<evidence type="ECO:0000259" key="7">
    <source>
        <dbReference type="Pfam" id="PF17676"/>
    </source>
</evidence>